<dbReference type="Proteomes" id="UP001549184">
    <property type="component" value="Unassembled WGS sequence"/>
</dbReference>
<gene>
    <name evidence="1" type="ORF">ABIC75_003790</name>
</gene>
<dbReference type="EMBL" id="JBEPMU010000006">
    <property type="protein sequence ID" value="MET3654052.1"/>
    <property type="molecule type" value="Genomic_DNA"/>
</dbReference>
<dbReference type="RefSeq" id="WP_354015426.1">
    <property type="nucleotide sequence ID" value="NZ_JBEPMU010000006.1"/>
</dbReference>
<sequence>MPEEKNDNPENFRIDTDDISVVDKAHPGSDECPICRNETWWVMQLPNQVIPVFPMLPIHAVGIDTPFNPNNGIKMVLLACQRCGYVRSHVLPIFEEYVKELRNGS</sequence>
<accession>A0ABV2JYZ9</accession>
<reference evidence="1 2" key="1">
    <citation type="submission" date="2024-06" db="EMBL/GenBank/DDBJ databases">
        <title>Sorghum-associated microbial communities from plants grown in Nebraska, USA.</title>
        <authorList>
            <person name="Schachtman D."/>
        </authorList>
    </citation>
    <scope>NUCLEOTIDE SEQUENCE [LARGE SCALE GENOMIC DNA]</scope>
    <source>
        <strain evidence="1 2">1073</strain>
    </source>
</reference>
<evidence type="ECO:0000313" key="2">
    <source>
        <dbReference type="Proteomes" id="UP001549184"/>
    </source>
</evidence>
<name>A0ABV2JYZ9_9GAMM</name>
<proteinExistence type="predicted"/>
<protein>
    <submittedName>
        <fullName evidence="1">Uncharacterized protein</fullName>
    </submittedName>
</protein>
<keyword evidence="2" id="KW-1185">Reference proteome</keyword>
<evidence type="ECO:0000313" key="1">
    <source>
        <dbReference type="EMBL" id="MET3654052.1"/>
    </source>
</evidence>
<comment type="caution">
    <text evidence="1">The sequence shown here is derived from an EMBL/GenBank/DDBJ whole genome shotgun (WGS) entry which is preliminary data.</text>
</comment>
<organism evidence="1 2">
    <name type="scientific">Dyella japonica</name>
    <dbReference type="NCBI Taxonomy" id="231455"/>
    <lineage>
        <taxon>Bacteria</taxon>
        <taxon>Pseudomonadati</taxon>
        <taxon>Pseudomonadota</taxon>
        <taxon>Gammaproteobacteria</taxon>
        <taxon>Lysobacterales</taxon>
        <taxon>Rhodanobacteraceae</taxon>
        <taxon>Dyella</taxon>
    </lineage>
</organism>